<evidence type="ECO:0000256" key="1">
    <source>
        <dbReference type="SAM" id="Phobius"/>
    </source>
</evidence>
<evidence type="ECO:0000313" key="3">
    <source>
        <dbReference type="Proteomes" id="UP001138802"/>
    </source>
</evidence>
<gene>
    <name evidence="2" type="ORF">CKO25_01760</name>
</gene>
<dbReference type="Proteomes" id="UP001138802">
    <property type="component" value="Unassembled WGS sequence"/>
</dbReference>
<proteinExistence type="predicted"/>
<dbReference type="EMBL" id="NRSD01000001">
    <property type="protein sequence ID" value="MBK1643400.1"/>
    <property type="molecule type" value="Genomic_DNA"/>
</dbReference>
<keyword evidence="3" id="KW-1185">Reference proteome</keyword>
<dbReference type="AlphaFoldDB" id="A0A9X1B7V2"/>
<keyword evidence="1" id="KW-0472">Membrane</keyword>
<organism evidence="2 3">
    <name type="scientific">Thiocapsa imhoffii</name>
    <dbReference type="NCBI Taxonomy" id="382777"/>
    <lineage>
        <taxon>Bacteria</taxon>
        <taxon>Pseudomonadati</taxon>
        <taxon>Pseudomonadota</taxon>
        <taxon>Gammaproteobacteria</taxon>
        <taxon>Chromatiales</taxon>
        <taxon>Chromatiaceae</taxon>
        <taxon>Thiocapsa</taxon>
    </lineage>
</organism>
<accession>A0A9X1B7V2</accession>
<keyword evidence="1" id="KW-1133">Transmembrane helix</keyword>
<keyword evidence="1" id="KW-0812">Transmembrane</keyword>
<reference evidence="2 3" key="1">
    <citation type="journal article" date="2020" name="Microorganisms">
        <title>Osmotic Adaptation and Compatible Solute Biosynthesis of Phototrophic Bacteria as Revealed from Genome Analyses.</title>
        <authorList>
            <person name="Imhoff J.F."/>
            <person name="Rahn T."/>
            <person name="Kunzel S."/>
            <person name="Keller A."/>
            <person name="Neulinger S.C."/>
        </authorList>
    </citation>
    <scope>NUCLEOTIDE SEQUENCE [LARGE SCALE GENOMIC DNA]</scope>
    <source>
        <strain evidence="2 3">DSM 21303</strain>
    </source>
</reference>
<protein>
    <submittedName>
        <fullName evidence="2">Uncharacterized protein</fullName>
    </submittedName>
</protein>
<sequence length="95" mass="10575">MEDLVTSARLVDFILVLVLVEGAGLWLWHRLTGQGVAGRELIGLLLAGAFLLLALRAALQHAGWEWIALWLTLALIAHLADLIMRWRRGSRGDRP</sequence>
<feature type="transmembrane region" description="Helical" evidence="1">
    <location>
        <begin position="65"/>
        <end position="84"/>
    </location>
</feature>
<dbReference type="RefSeq" id="WP_200386160.1">
    <property type="nucleotide sequence ID" value="NZ_NRSD01000001.1"/>
</dbReference>
<evidence type="ECO:0000313" key="2">
    <source>
        <dbReference type="EMBL" id="MBK1643400.1"/>
    </source>
</evidence>
<name>A0A9X1B7V2_9GAMM</name>
<comment type="caution">
    <text evidence="2">The sequence shown here is derived from an EMBL/GenBank/DDBJ whole genome shotgun (WGS) entry which is preliminary data.</text>
</comment>
<feature type="transmembrane region" description="Helical" evidence="1">
    <location>
        <begin position="6"/>
        <end position="29"/>
    </location>
</feature>
<feature type="transmembrane region" description="Helical" evidence="1">
    <location>
        <begin position="41"/>
        <end position="59"/>
    </location>
</feature>